<keyword evidence="9" id="KW-0811">Translocation</keyword>
<dbReference type="STRING" id="5353.A0A1Q3ER13"/>
<evidence type="ECO:0000256" key="10">
    <source>
        <dbReference type="ARBA" id="ARBA00023128"/>
    </source>
</evidence>
<keyword evidence="6" id="KW-0999">Mitochondrion inner membrane</keyword>
<gene>
    <name evidence="14" type="ORF">LENED_011790</name>
</gene>
<evidence type="ECO:0000256" key="3">
    <source>
        <dbReference type="ARBA" id="ARBA00020796"/>
    </source>
</evidence>
<reference evidence="14 15" key="1">
    <citation type="submission" date="2016-08" db="EMBL/GenBank/DDBJ databases">
        <authorList>
            <consortium name="Lentinula edodes genome sequencing consortium"/>
            <person name="Sakamoto Y."/>
            <person name="Nakade K."/>
            <person name="Sato S."/>
            <person name="Yoshida Y."/>
            <person name="Miyazaki K."/>
            <person name="Natsume S."/>
            <person name="Konno N."/>
        </authorList>
    </citation>
    <scope>NUCLEOTIDE SEQUENCE [LARGE SCALE GENOMIC DNA]</scope>
    <source>
        <strain evidence="14 15">NBRC 111202</strain>
    </source>
</reference>
<sequence length="569" mass="64254">MSSPSSQKPKSGFVAALEYTGIPPSLLKRPKLPGRNWLIFFGVTGSLVGAYIYDRRQCRALREEYIGRVKNLAEEYSWHDARWPGDEDYDVAMKYFRRYLKPIFVAAAIDYDMVPGKRHGDVTLKIADEIKRKRAEQEYATSSSESVSPGMAMPPQYHAPTQTERESLELAGGTVIIGRATLKEYFSGIVRGWTEPPTVDGRPNWGDDSREEKVRSMLDDSVFDEQDLYTQNVSSSLNTPAPLPVLSNAALPDIPPLPPLLLVPFVNHIGFTQIPYMVLDFFYRRKHVRDGGEAALRAVSGATRELQGPNSNLKSGLTLLAPPPPQGGDLDFALRTESFYRSSLRSPLPSLLDTSPSSTSSESSSSSSTTIPVSESASVNDINPKSPLGVIQQAREKYYNELPRKLWVAREFARRGGFDEIERPNIGENEKEGIISEELMKEWKKAKEAYNSDPKKYGEGMRRVGRLLDLKEPELRVREVMKFILEDYPDSVIFCLNSYQAFIVNESFIQLYLYFQRASLGALYNFEEWWTGQLVERARLHPEAGIWLSKQRKQLSTPLRSGSRKNSVQ</sequence>
<comment type="similarity">
    <text evidence="2">Belongs to the TIM54 family.</text>
</comment>
<evidence type="ECO:0000256" key="12">
    <source>
        <dbReference type="SAM" id="MobiDB-lite"/>
    </source>
</evidence>
<evidence type="ECO:0000256" key="9">
    <source>
        <dbReference type="ARBA" id="ARBA00023010"/>
    </source>
</evidence>
<dbReference type="InterPro" id="IPR021056">
    <property type="entry name" value="Mt_import_IM_translocase_Tim54"/>
</dbReference>
<evidence type="ECO:0000256" key="11">
    <source>
        <dbReference type="ARBA" id="ARBA00023136"/>
    </source>
</evidence>
<proteinExistence type="inferred from homology"/>
<dbReference type="EMBL" id="BDGU01001162">
    <property type="protein sequence ID" value="GAW09622.1"/>
    <property type="molecule type" value="Genomic_DNA"/>
</dbReference>
<keyword evidence="7" id="KW-0653">Protein transport</keyword>
<feature type="compositionally biased region" description="Low complexity" evidence="12">
    <location>
        <begin position="346"/>
        <end position="378"/>
    </location>
</feature>
<keyword evidence="8 13" id="KW-1133">Transmembrane helix</keyword>
<comment type="subcellular location">
    <subcellularLocation>
        <location evidence="1">Mitochondrion inner membrane</location>
        <topology evidence="1">Single-pass membrane protein</topology>
    </subcellularLocation>
</comment>
<name>A0A1Q3ER13_LENED</name>
<keyword evidence="5 13" id="KW-0812">Transmembrane</keyword>
<comment type="caution">
    <text evidence="14">The sequence shown here is derived from an EMBL/GenBank/DDBJ whole genome shotgun (WGS) entry which is preliminary data.</text>
</comment>
<organism evidence="14 15">
    <name type="scientific">Lentinula edodes</name>
    <name type="common">Shiitake mushroom</name>
    <name type="synonym">Lentinus edodes</name>
    <dbReference type="NCBI Taxonomy" id="5353"/>
    <lineage>
        <taxon>Eukaryota</taxon>
        <taxon>Fungi</taxon>
        <taxon>Dikarya</taxon>
        <taxon>Basidiomycota</taxon>
        <taxon>Agaricomycotina</taxon>
        <taxon>Agaricomycetes</taxon>
        <taxon>Agaricomycetidae</taxon>
        <taxon>Agaricales</taxon>
        <taxon>Marasmiineae</taxon>
        <taxon>Omphalotaceae</taxon>
        <taxon>Lentinula</taxon>
    </lineage>
</organism>
<keyword evidence="11 13" id="KW-0472">Membrane</keyword>
<feature type="region of interest" description="Disordered" evidence="12">
    <location>
        <begin position="346"/>
        <end position="386"/>
    </location>
</feature>
<dbReference type="Proteomes" id="UP000188533">
    <property type="component" value="Unassembled WGS sequence"/>
</dbReference>
<evidence type="ECO:0000256" key="1">
    <source>
        <dbReference type="ARBA" id="ARBA00004434"/>
    </source>
</evidence>
<evidence type="ECO:0000256" key="8">
    <source>
        <dbReference type="ARBA" id="ARBA00022989"/>
    </source>
</evidence>
<evidence type="ECO:0000256" key="2">
    <source>
        <dbReference type="ARBA" id="ARBA00006355"/>
    </source>
</evidence>
<dbReference type="AlphaFoldDB" id="A0A1Q3ER13"/>
<dbReference type="GO" id="GO:0005743">
    <property type="term" value="C:mitochondrial inner membrane"/>
    <property type="evidence" value="ECO:0007669"/>
    <property type="project" value="UniProtKB-SubCell"/>
</dbReference>
<evidence type="ECO:0000256" key="4">
    <source>
        <dbReference type="ARBA" id="ARBA00022448"/>
    </source>
</evidence>
<feature type="transmembrane region" description="Helical" evidence="13">
    <location>
        <begin position="37"/>
        <end position="53"/>
    </location>
</feature>
<reference evidence="14 15" key="2">
    <citation type="submission" date="2017-02" db="EMBL/GenBank/DDBJ databases">
        <title>A genome survey and senescence transcriptome analysis in Lentinula edodes.</title>
        <authorList>
            <person name="Sakamoto Y."/>
            <person name="Nakade K."/>
            <person name="Sato S."/>
            <person name="Yoshida Y."/>
            <person name="Miyazaki K."/>
            <person name="Natsume S."/>
            <person name="Konno N."/>
        </authorList>
    </citation>
    <scope>NUCLEOTIDE SEQUENCE [LARGE SCALE GENOMIC DNA]</scope>
    <source>
        <strain evidence="14 15">NBRC 111202</strain>
    </source>
</reference>
<evidence type="ECO:0000313" key="14">
    <source>
        <dbReference type="EMBL" id="GAW09622.1"/>
    </source>
</evidence>
<evidence type="ECO:0000256" key="5">
    <source>
        <dbReference type="ARBA" id="ARBA00022692"/>
    </source>
</evidence>
<protein>
    <recommendedName>
        <fullName evidence="3">Mitochondrial import inner membrane translocase subunit TIM54</fullName>
    </recommendedName>
</protein>
<accession>A0A1Q3ER13</accession>
<keyword evidence="4" id="KW-0813">Transport</keyword>
<dbReference type="Pfam" id="PF11711">
    <property type="entry name" value="Tim54"/>
    <property type="match status" value="1"/>
</dbReference>
<evidence type="ECO:0000256" key="7">
    <source>
        <dbReference type="ARBA" id="ARBA00022927"/>
    </source>
</evidence>
<keyword evidence="15" id="KW-1185">Reference proteome</keyword>
<evidence type="ECO:0000256" key="6">
    <source>
        <dbReference type="ARBA" id="ARBA00022792"/>
    </source>
</evidence>
<evidence type="ECO:0000313" key="15">
    <source>
        <dbReference type="Proteomes" id="UP000188533"/>
    </source>
</evidence>
<keyword evidence="10" id="KW-0496">Mitochondrion</keyword>
<dbReference type="GO" id="GO:0015031">
    <property type="term" value="P:protein transport"/>
    <property type="evidence" value="ECO:0007669"/>
    <property type="project" value="UniProtKB-KW"/>
</dbReference>
<evidence type="ECO:0000256" key="13">
    <source>
        <dbReference type="SAM" id="Phobius"/>
    </source>
</evidence>